<evidence type="ECO:0000313" key="2">
    <source>
        <dbReference type="EMBL" id="KAG0591628.1"/>
    </source>
</evidence>
<organism evidence="2 3">
    <name type="scientific">Ceratodon purpureus</name>
    <name type="common">Fire moss</name>
    <name type="synonym">Dicranum purpureum</name>
    <dbReference type="NCBI Taxonomy" id="3225"/>
    <lineage>
        <taxon>Eukaryota</taxon>
        <taxon>Viridiplantae</taxon>
        <taxon>Streptophyta</taxon>
        <taxon>Embryophyta</taxon>
        <taxon>Bryophyta</taxon>
        <taxon>Bryophytina</taxon>
        <taxon>Bryopsida</taxon>
        <taxon>Dicranidae</taxon>
        <taxon>Pseudoditrichales</taxon>
        <taxon>Ditrichaceae</taxon>
        <taxon>Ceratodon</taxon>
    </lineage>
</organism>
<dbReference type="EMBL" id="CM026421">
    <property type="protein sequence ID" value="KAG0591628.1"/>
    <property type="molecule type" value="Genomic_DNA"/>
</dbReference>
<proteinExistence type="predicted"/>
<gene>
    <name evidence="2" type="ORF">KC19_1G189700</name>
</gene>
<accession>A0A8T0J9U6</accession>
<evidence type="ECO:0000256" key="1">
    <source>
        <dbReference type="SAM" id="MobiDB-lite"/>
    </source>
</evidence>
<evidence type="ECO:0000313" key="3">
    <source>
        <dbReference type="Proteomes" id="UP000822688"/>
    </source>
</evidence>
<sequence length="89" mass="10047">MPKLQNSPILPHCPLGVNYHKPHLTTLPKKTSREKPNCIVRICCPSVSPLHHLQTDDERKAGGRIELSTSKSRQPKCKQKAQRDRGSRS</sequence>
<feature type="region of interest" description="Disordered" evidence="1">
    <location>
        <begin position="51"/>
        <end position="89"/>
    </location>
</feature>
<dbReference type="AlphaFoldDB" id="A0A8T0J9U6"/>
<keyword evidence="3" id="KW-1185">Reference proteome</keyword>
<protein>
    <submittedName>
        <fullName evidence="2">Uncharacterized protein</fullName>
    </submittedName>
</protein>
<comment type="caution">
    <text evidence="2">The sequence shown here is derived from an EMBL/GenBank/DDBJ whole genome shotgun (WGS) entry which is preliminary data.</text>
</comment>
<reference evidence="2" key="1">
    <citation type="submission" date="2020-06" db="EMBL/GenBank/DDBJ databases">
        <title>WGS assembly of Ceratodon purpureus strain R40.</title>
        <authorList>
            <person name="Carey S.B."/>
            <person name="Jenkins J."/>
            <person name="Shu S."/>
            <person name="Lovell J.T."/>
            <person name="Sreedasyam A."/>
            <person name="Maumus F."/>
            <person name="Tiley G.P."/>
            <person name="Fernandez-Pozo N."/>
            <person name="Barry K."/>
            <person name="Chen C."/>
            <person name="Wang M."/>
            <person name="Lipzen A."/>
            <person name="Daum C."/>
            <person name="Saski C.A."/>
            <person name="Payton A.C."/>
            <person name="Mcbreen J.C."/>
            <person name="Conrad R.E."/>
            <person name="Kollar L.M."/>
            <person name="Olsson S."/>
            <person name="Huttunen S."/>
            <person name="Landis J.B."/>
            <person name="Wickett N.J."/>
            <person name="Johnson M.G."/>
            <person name="Rensing S.A."/>
            <person name="Grimwood J."/>
            <person name="Schmutz J."/>
            <person name="Mcdaniel S.F."/>
        </authorList>
    </citation>
    <scope>NUCLEOTIDE SEQUENCE</scope>
    <source>
        <strain evidence="2">R40</strain>
    </source>
</reference>
<dbReference type="Proteomes" id="UP000822688">
    <property type="component" value="Chromosome 1"/>
</dbReference>
<feature type="compositionally biased region" description="Basic and acidic residues" evidence="1">
    <location>
        <begin position="53"/>
        <end position="63"/>
    </location>
</feature>
<name>A0A8T0J9U6_CERPU</name>